<dbReference type="PANTHER" id="PTHR13947">
    <property type="entry name" value="GNAT FAMILY N-ACETYLTRANSFERASE"/>
    <property type="match status" value="1"/>
</dbReference>
<dbReference type="InterPro" id="IPR050769">
    <property type="entry name" value="NAT_camello-type"/>
</dbReference>
<sequence length="199" mass="21993">MVLLPFGLFPSLGARFVRRWQRTFLDSRHGIGFVVVDPTAAPEELVGFLVGTSDQAAYATALMADRRTVASLAVTGFAALCVRPRVAARLLRSRIRPWTRRLLHLQTEPGQTRSITSAQVAVMTALAVQPEWRKSGVGERLVAHFVEYVRAAGATWVELQTSIGPLGAAGFYERLGWEAGAQRFTPDGDVIRTYHRVLY</sequence>
<dbReference type="GO" id="GO:0008080">
    <property type="term" value="F:N-acetyltransferase activity"/>
    <property type="evidence" value="ECO:0007669"/>
    <property type="project" value="InterPro"/>
</dbReference>
<dbReference type="InterPro" id="IPR016181">
    <property type="entry name" value="Acyl_CoA_acyltransferase"/>
</dbReference>
<dbReference type="SUPFAM" id="SSF55729">
    <property type="entry name" value="Acyl-CoA N-acyltransferases (Nat)"/>
    <property type="match status" value="1"/>
</dbReference>
<keyword evidence="4" id="KW-1185">Reference proteome</keyword>
<reference evidence="3" key="1">
    <citation type="submission" date="2020-10" db="EMBL/GenBank/DDBJ databases">
        <title>Sequencing the genomes of 1000 actinobacteria strains.</title>
        <authorList>
            <person name="Klenk H.-P."/>
        </authorList>
    </citation>
    <scope>NUCLEOTIDE SEQUENCE</scope>
    <source>
        <strain evidence="3">DSM 46832</strain>
    </source>
</reference>
<dbReference type="CDD" id="cd04301">
    <property type="entry name" value="NAT_SF"/>
    <property type="match status" value="1"/>
</dbReference>
<evidence type="ECO:0000313" key="4">
    <source>
        <dbReference type="Proteomes" id="UP000649753"/>
    </source>
</evidence>
<evidence type="ECO:0000256" key="1">
    <source>
        <dbReference type="ARBA" id="ARBA00022679"/>
    </source>
</evidence>
<dbReference type="PROSITE" id="PS51186">
    <property type="entry name" value="GNAT"/>
    <property type="match status" value="1"/>
</dbReference>
<protein>
    <submittedName>
        <fullName evidence="3">Ribosomal protein S18 acetylase RimI-like enzyme</fullName>
    </submittedName>
</protein>
<dbReference type="RefSeq" id="WP_192768948.1">
    <property type="nucleotide sequence ID" value="NZ_JADBEB010000001.1"/>
</dbReference>
<dbReference type="GO" id="GO:0005840">
    <property type="term" value="C:ribosome"/>
    <property type="evidence" value="ECO:0007669"/>
    <property type="project" value="UniProtKB-KW"/>
</dbReference>
<dbReference type="InterPro" id="IPR000182">
    <property type="entry name" value="GNAT_dom"/>
</dbReference>
<organism evidence="3 4">
    <name type="scientific">Plantactinospora soyae</name>
    <dbReference type="NCBI Taxonomy" id="1544732"/>
    <lineage>
        <taxon>Bacteria</taxon>
        <taxon>Bacillati</taxon>
        <taxon>Actinomycetota</taxon>
        <taxon>Actinomycetes</taxon>
        <taxon>Micromonosporales</taxon>
        <taxon>Micromonosporaceae</taxon>
        <taxon>Plantactinospora</taxon>
    </lineage>
</organism>
<dbReference type="Pfam" id="PF00583">
    <property type="entry name" value="Acetyltransf_1"/>
    <property type="match status" value="1"/>
</dbReference>
<dbReference type="EMBL" id="JADBEB010000001">
    <property type="protein sequence ID" value="MBE1489478.1"/>
    <property type="molecule type" value="Genomic_DNA"/>
</dbReference>
<feature type="domain" description="N-acetyltransferase" evidence="2">
    <location>
        <begin position="56"/>
        <end position="199"/>
    </location>
</feature>
<dbReference type="Gene3D" id="3.40.630.30">
    <property type="match status" value="1"/>
</dbReference>
<dbReference type="AlphaFoldDB" id="A0A927R194"/>
<gene>
    <name evidence="3" type="ORF">H4W31_005116</name>
</gene>
<dbReference type="Proteomes" id="UP000649753">
    <property type="component" value="Unassembled WGS sequence"/>
</dbReference>
<evidence type="ECO:0000259" key="2">
    <source>
        <dbReference type="PROSITE" id="PS51186"/>
    </source>
</evidence>
<keyword evidence="3" id="KW-0687">Ribonucleoprotein</keyword>
<name>A0A927R194_9ACTN</name>
<accession>A0A927R194</accession>
<keyword evidence="1" id="KW-0808">Transferase</keyword>
<evidence type="ECO:0000313" key="3">
    <source>
        <dbReference type="EMBL" id="MBE1489478.1"/>
    </source>
</evidence>
<keyword evidence="3" id="KW-0689">Ribosomal protein</keyword>
<proteinExistence type="predicted"/>
<comment type="caution">
    <text evidence="3">The sequence shown here is derived from an EMBL/GenBank/DDBJ whole genome shotgun (WGS) entry which is preliminary data.</text>
</comment>
<dbReference type="PANTHER" id="PTHR13947:SF37">
    <property type="entry name" value="LD18367P"/>
    <property type="match status" value="1"/>
</dbReference>